<evidence type="ECO:0000259" key="1">
    <source>
        <dbReference type="Pfam" id="PF06056"/>
    </source>
</evidence>
<organism evidence="3">
    <name type="scientific">bioreactor metagenome</name>
    <dbReference type="NCBI Taxonomy" id="1076179"/>
    <lineage>
        <taxon>unclassified sequences</taxon>
        <taxon>metagenomes</taxon>
        <taxon>ecological metagenomes</taxon>
    </lineage>
</organism>
<name>A0A644Y6Z3_9ZZZZ</name>
<feature type="domain" description="Winged helix-turn helix" evidence="2">
    <location>
        <begin position="115"/>
        <end position="170"/>
    </location>
</feature>
<evidence type="ECO:0000313" key="3">
    <source>
        <dbReference type="EMBL" id="MPM24336.1"/>
    </source>
</evidence>
<feature type="domain" description="Terminase ATPase subunit N-terminal" evidence="1">
    <location>
        <begin position="41"/>
        <end position="88"/>
    </location>
</feature>
<dbReference type="InterPro" id="IPR010332">
    <property type="entry name" value="ATPase_terminase-su_N"/>
</dbReference>
<protein>
    <submittedName>
        <fullName evidence="3">Uncharacterized protein</fullName>
    </submittedName>
</protein>
<reference evidence="3" key="1">
    <citation type="submission" date="2019-08" db="EMBL/GenBank/DDBJ databases">
        <authorList>
            <person name="Kucharzyk K."/>
            <person name="Murdoch R.W."/>
            <person name="Higgins S."/>
            <person name="Loffler F."/>
        </authorList>
    </citation>
    <scope>NUCLEOTIDE SEQUENCE</scope>
</reference>
<proteinExistence type="predicted"/>
<comment type="caution">
    <text evidence="3">The sequence shown here is derived from an EMBL/GenBank/DDBJ whole genome shotgun (WGS) entry which is preliminary data.</text>
</comment>
<dbReference type="InterPro" id="IPR025959">
    <property type="entry name" value="Winged_HTH_dom"/>
</dbReference>
<evidence type="ECO:0000259" key="2">
    <source>
        <dbReference type="Pfam" id="PF13592"/>
    </source>
</evidence>
<dbReference type="EMBL" id="VSSQ01004238">
    <property type="protein sequence ID" value="MPM24336.1"/>
    <property type="molecule type" value="Genomic_DNA"/>
</dbReference>
<dbReference type="InterPro" id="IPR009057">
    <property type="entry name" value="Homeodomain-like_sf"/>
</dbReference>
<sequence>METLILNKIDGHEKEIEELRCALKETKSIRMHKRYSVILRHFEGFTNKRIAEMEGLEPHAVGTYIKNYNKSGVSGLEMKFSPGAKRKLNTEQQNQLVEIIINKTPDEVGFEGRKNWTIELIRQWTISQFDIELCHSAMSIVLRRLNLSYTRPTYVLAKADKEKQEDFKKDFEALKKTP</sequence>
<accession>A0A644Y6Z3</accession>
<dbReference type="Pfam" id="PF13592">
    <property type="entry name" value="HTH_33"/>
    <property type="match status" value="1"/>
</dbReference>
<dbReference type="AlphaFoldDB" id="A0A644Y6Z3"/>
<dbReference type="SUPFAM" id="SSF46689">
    <property type="entry name" value="Homeodomain-like"/>
    <property type="match status" value="1"/>
</dbReference>
<gene>
    <name evidence="3" type="ORF">SDC9_70818</name>
</gene>
<dbReference type="Pfam" id="PF06056">
    <property type="entry name" value="Terminase_5"/>
    <property type="match status" value="1"/>
</dbReference>